<dbReference type="CDD" id="cd05346">
    <property type="entry name" value="SDR_c5"/>
    <property type="match status" value="1"/>
</dbReference>
<reference evidence="4 5" key="2">
    <citation type="submission" date="2019-02" db="EMBL/GenBank/DDBJ databases">
        <title>'Lichenibacterium ramalinii' gen. nov. sp. nov., 'Lichenibacterium minor' gen. nov. sp. nov.</title>
        <authorList>
            <person name="Pankratov T."/>
        </authorList>
    </citation>
    <scope>NUCLEOTIDE SEQUENCE [LARGE SCALE GENOMIC DNA]</scope>
    <source>
        <strain evidence="4 5">RmlP026</strain>
    </source>
</reference>
<dbReference type="Pfam" id="PF00106">
    <property type="entry name" value="adh_short"/>
    <property type="match status" value="1"/>
</dbReference>
<dbReference type="GO" id="GO:0016616">
    <property type="term" value="F:oxidoreductase activity, acting on the CH-OH group of donors, NAD or NADP as acceptor"/>
    <property type="evidence" value="ECO:0007669"/>
    <property type="project" value="UniProtKB-ARBA"/>
</dbReference>
<evidence type="ECO:0000313" key="5">
    <source>
        <dbReference type="Proteomes" id="UP000290759"/>
    </source>
</evidence>
<name>A0A4V1RUB5_9HYPH</name>
<gene>
    <name evidence="4" type="ORF">D3273_17965</name>
</gene>
<dbReference type="SUPFAM" id="SSF51735">
    <property type="entry name" value="NAD(P)-binding Rossmann-fold domains"/>
    <property type="match status" value="1"/>
</dbReference>
<dbReference type="OrthoDB" id="658698at2"/>
<dbReference type="PANTHER" id="PTHR42901">
    <property type="entry name" value="ALCOHOL DEHYDROGENASE"/>
    <property type="match status" value="1"/>
</dbReference>
<proteinExistence type="inferred from homology"/>
<dbReference type="Gene3D" id="3.40.50.720">
    <property type="entry name" value="NAD(P)-binding Rossmann-like Domain"/>
    <property type="match status" value="1"/>
</dbReference>
<keyword evidence="5" id="KW-1185">Reference proteome</keyword>
<keyword evidence="2" id="KW-0560">Oxidoreductase</keyword>
<dbReference type="EMBL" id="QYBB01000023">
    <property type="protein sequence ID" value="RYC30574.1"/>
    <property type="molecule type" value="Genomic_DNA"/>
</dbReference>
<dbReference type="AlphaFoldDB" id="A0A4V1RUB5"/>
<dbReference type="PRINTS" id="PR00081">
    <property type="entry name" value="GDHRDH"/>
</dbReference>
<evidence type="ECO:0000256" key="2">
    <source>
        <dbReference type="ARBA" id="ARBA00023002"/>
    </source>
</evidence>
<dbReference type="PRINTS" id="PR00080">
    <property type="entry name" value="SDRFAMILY"/>
</dbReference>
<comment type="similarity">
    <text evidence="1 3">Belongs to the short-chain dehydrogenases/reductases (SDR) family.</text>
</comment>
<evidence type="ECO:0000256" key="1">
    <source>
        <dbReference type="ARBA" id="ARBA00006484"/>
    </source>
</evidence>
<reference evidence="4 5" key="1">
    <citation type="submission" date="2018-12" db="EMBL/GenBank/DDBJ databases">
        <authorList>
            <person name="Grouzdev D.S."/>
            <person name="Krutkina M.S."/>
        </authorList>
    </citation>
    <scope>NUCLEOTIDE SEQUENCE [LARGE SCALE GENOMIC DNA]</scope>
    <source>
        <strain evidence="4 5">RmlP026</strain>
    </source>
</reference>
<organism evidence="4 5">
    <name type="scientific">Lichenibacterium minor</name>
    <dbReference type="NCBI Taxonomy" id="2316528"/>
    <lineage>
        <taxon>Bacteria</taxon>
        <taxon>Pseudomonadati</taxon>
        <taxon>Pseudomonadota</taxon>
        <taxon>Alphaproteobacteria</taxon>
        <taxon>Hyphomicrobiales</taxon>
        <taxon>Lichenihabitantaceae</taxon>
        <taxon>Lichenibacterium</taxon>
    </lineage>
</organism>
<protein>
    <submittedName>
        <fullName evidence="4">SDR family oxidoreductase</fullName>
    </submittedName>
</protein>
<accession>A0A4V1RUB5</accession>
<sequence length="251" mass="26588">MSLTAFVTGATSGFGRAIAQRLVADGHRVIAAGRRADRLDALRAELGERLLPVVLDVTDADAVAALPGSLPDGWREVDVLVNNAGLALGLDPAPKADLAQWDRMVATNVTGLIHMTRALLPGMVERDRGHIVNLGSVAGSYPYPGGHVYGGTKAFVKQFSLNLKADLVGSFVRVTDVEPGLCGGTEFSNVRFSGDDDKAAAVYKGTEPLTSEDIAETVAWVVTLPRHVNINRVEMMPTCQASGPFAIKRQG</sequence>
<dbReference type="Proteomes" id="UP000290759">
    <property type="component" value="Unassembled WGS sequence"/>
</dbReference>
<evidence type="ECO:0000256" key="3">
    <source>
        <dbReference type="RuleBase" id="RU000363"/>
    </source>
</evidence>
<dbReference type="PANTHER" id="PTHR42901:SF1">
    <property type="entry name" value="ALCOHOL DEHYDROGENASE"/>
    <property type="match status" value="1"/>
</dbReference>
<comment type="caution">
    <text evidence="4">The sequence shown here is derived from an EMBL/GenBank/DDBJ whole genome shotgun (WGS) entry which is preliminary data.</text>
</comment>
<dbReference type="RefSeq" id="WP_129228270.1">
    <property type="nucleotide sequence ID" value="NZ_QYBB01000023.1"/>
</dbReference>
<dbReference type="FunFam" id="3.40.50.720:FF:000047">
    <property type="entry name" value="NADP-dependent L-serine/L-allo-threonine dehydrogenase"/>
    <property type="match status" value="1"/>
</dbReference>
<dbReference type="InterPro" id="IPR002347">
    <property type="entry name" value="SDR_fam"/>
</dbReference>
<dbReference type="InterPro" id="IPR036291">
    <property type="entry name" value="NAD(P)-bd_dom_sf"/>
</dbReference>
<evidence type="ECO:0000313" key="4">
    <source>
        <dbReference type="EMBL" id="RYC30574.1"/>
    </source>
</evidence>